<reference evidence="6" key="3">
    <citation type="submission" date="2015-06" db="UniProtKB">
        <authorList>
            <consortium name="EnsemblMetazoa"/>
        </authorList>
    </citation>
    <scope>IDENTIFICATION</scope>
</reference>
<reference evidence="5 7" key="2">
    <citation type="journal article" date="2013" name="Nature">
        <title>Insights into bilaterian evolution from three spiralian genomes.</title>
        <authorList>
            <person name="Simakov O."/>
            <person name="Marletaz F."/>
            <person name="Cho S.J."/>
            <person name="Edsinger-Gonzales E."/>
            <person name="Havlak P."/>
            <person name="Hellsten U."/>
            <person name="Kuo D.H."/>
            <person name="Larsson T."/>
            <person name="Lv J."/>
            <person name="Arendt D."/>
            <person name="Savage R."/>
            <person name="Osoegawa K."/>
            <person name="de Jong P."/>
            <person name="Grimwood J."/>
            <person name="Chapman J.A."/>
            <person name="Shapiro H."/>
            <person name="Aerts A."/>
            <person name="Otillar R.P."/>
            <person name="Terry A.Y."/>
            <person name="Boore J.L."/>
            <person name="Grigoriev I.V."/>
            <person name="Lindberg D.R."/>
            <person name="Seaver E.C."/>
            <person name="Weisblat D.A."/>
            <person name="Putnam N.H."/>
            <person name="Rokhsar D.S."/>
        </authorList>
    </citation>
    <scope>NUCLEOTIDE SEQUENCE</scope>
</reference>
<feature type="domain" description="PIH1 N-terminal" evidence="3">
    <location>
        <begin position="41"/>
        <end position="201"/>
    </location>
</feature>
<dbReference type="EMBL" id="KB096324">
    <property type="protein sequence ID" value="ESO06667.1"/>
    <property type="molecule type" value="Genomic_DNA"/>
</dbReference>
<dbReference type="STRING" id="6412.T1FY12"/>
<feature type="compositionally biased region" description="Basic and acidic residues" evidence="2">
    <location>
        <begin position="230"/>
        <end position="242"/>
    </location>
</feature>
<dbReference type="AlphaFoldDB" id="T1FY12"/>
<dbReference type="HOGENOM" id="CLU_018349_1_0_1"/>
<evidence type="ECO:0000259" key="4">
    <source>
        <dbReference type="Pfam" id="PF18201"/>
    </source>
</evidence>
<dbReference type="RefSeq" id="XP_009016035.1">
    <property type="nucleotide sequence ID" value="XM_009017787.1"/>
</dbReference>
<dbReference type="InterPro" id="IPR012981">
    <property type="entry name" value="PIH1_N"/>
</dbReference>
<comment type="similarity">
    <text evidence="1">Belongs to the PIH1 family.</text>
</comment>
<dbReference type="PANTHER" id="PTHR22997">
    <property type="entry name" value="PIH1 DOMAIN-CONTAINING PROTEIN 1"/>
    <property type="match status" value="1"/>
</dbReference>
<protein>
    <recommendedName>
        <fullName evidence="8">Protein kintoun</fullName>
    </recommendedName>
</protein>
<evidence type="ECO:0000259" key="3">
    <source>
        <dbReference type="Pfam" id="PF08190"/>
    </source>
</evidence>
<evidence type="ECO:0000256" key="1">
    <source>
        <dbReference type="ARBA" id="ARBA00008511"/>
    </source>
</evidence>
<evidence type="ECO:0000313" key="5">
    <source>
        <dbReference type="EMBL" id="ESO06667.1"/>
    </source>
</evidence>
<evidence type="ECO:0000313" key="7">
    <source>
        <dbReference type="Proteomes" id="UP000015101"/>
    </source>
</evidence>
<reference evidence="7" key="1">
    <citation type="submission" date="2012-12" db="EMBL/GenBank/DDBJ databases">
        <authorList>
            <person name="Hellsten U."/>
            <person name="Grimwood J."/>
            <person name="Chapman J.A."/>
            <person name="Shapiro H."/>
            <person name="Aerts A."/>
            <person name="Otillar R.P."/>
            <person name="Terry A.Y."/>
            <person name="Boore J.L."/>
            <person name="Simakov O."/>
            <person name="Marletaz F."/>
            <person name="Cho S.-J."/>
            <person name="Edsinger-Gonzales E."/>
            <person name="Havlak P."/>
            <person name="Kuo D.-H."/>
            <person name="Larsson T."/>
            <person name="Lv J."/>
            <person name="Arendt D."/>
            <person name="Savage R."/>
            <person name="Osoegawa K."/>
            <person name="de Jong P."/>
            <person name="Lindberg D.R."/>
            <person name="Seaver E.C."/>
            <person name="Weisblat D.A."/>
            <person name="Putnam N.H."/>
            <person name="Grigoriev I.V."/>
            <person name="Rokhsar D.S."/>
        </authorList>
    </citation>
    <scope>NUCLEOTIDE SEQUENCE</scope>
</reference>
<name>T1FY12_HELRO</name>
<dbReference type="KEGG" id="hro:HELRODRAFT_64915"/>
<dbReference type="EnsemblMetazoa" id="HelroT64915">
    <property type="protein sequence ID" value="HelroP64915"/>
    <property type="gene ID" value="HelroG64915"/>
</dbReference>
<evidence type="ECO:0000256" key="2">
    <source>
        <dbReference type="SAM" id="MobiDB-lite"/>
    </source>
</evidence>
<dbReference type="Pfam" id="PF08190">
    <property type="entry name" value="PIH1"/>
    <property type="match status" value="1"/>
</dbReference>
<dbReference type="Pfam" id="PF18201">
    <property type="entry name" value="PIH1_CS"/>
    <property type="match status" value="1"/>
</dbReference>
<dbReference type="Proteomes" id="UP000015101">
    <property type="component" value="Unassembled WGS sequence"/>
</dbReference>
<dbReference type="OMA" id="CYINICA"/>
<evidence type="ECO:0000313" key="6">
    <source>
        <dbReference type="EnsemblMetazoa" id="HelroP64915"/>
    </source>
</evidence>
<evidence type="ECO:0008006" key="8">
    <source>
        <dbReference type="Google" id="ProtNLM"/>
    </source>
</evidence>
<dbReference type="InParanoid" id="T1FY12"/>
<dbReference type="PANTHER" id="PTHR22997:SF3">
    <property type="entry name" value="PROTEIN KINTOUN"/>
    <property type="match status" value="1"/>
</dbReference>
<dbReference type="GO" id="GO:0005737">
    <property type="term" value="C:cytoplasm"/>
    <property type="evidence" value="ECO:0000318"/>
    <property type="project" value="GO_Central"/>
</dbReference>
<organism evidence="6 7">
    <name type="scientific">Helobdella robusta</name>
    <name type="common">Californian leech</name>
    <dbReference type="NCBI Taxonomy" id="6412"/>
    <lineage>
        <taxon>Eukaryota</taxon>
        <taxon>Metazoa</taxon>
        <taxon>Spiralia</taxon>
        <taxon>Lophotrochozoa</taxon>
        <taxon>Annelida</taxon>
        <taxon>Clitellata</taxon>
        <taxon>Hirudinea</taxon>
        <taxon>Rhynchobdellida</taxon>
        <taxon>Glossiphoniidae</taxon>
        <taxon>Helobdella</taxon>
    </lineage>
</organism>
<dbReference type="OrthoDB" id="546764at2759"/>
<dbReference type="InterPro" id="IPR050734">
    <property type="entry name" value="PIH1/Kintoun_subfamily"/>
</dbReference>
<sequence length="360" mass="41314">MSSSSSSNQEFDLTMEECERLKKAFKDEEFRKMFAEYAEEIANPENKAIYEEEIRQMEQERGMDIKFVNPEPGHVLKTVLNGSTKAFINICKNVHVGIPSHEKKDVYGKCGVSWSIPHIFAPPRDDLTKTKQNCKIFDFVIHPDTYRMSETNQRFRQMVHDLAVDGIEKMFNVTLDRKNLKQLKMKFMGHKTATVIRNKIADAKVKKQDDENDGEDPLSSFPYPYSNETSSERTQRIAKNENNENATTSKDGVVNDGFTIPKYEMKHQSDVDLKNYANEMSRVCTLSTRPDKLIMSVKLPLLSSAASLELDVFEKSMKLISTKPAKYKLEISLPYPVDENLSSAKFDKLKHELMITMPVI</sequence>
<gene>
    <name evidence="6" type="primary">20213710</name>
    <name evidence="5" type="ORF">HELRODRAFT_64915</name>
</gene>
<dbReference type="CTD" id="20213710"/>
<dbReference type="GeneID" id="20213710"/>
<accession>T1FY12</accession>
<dbReference type="eggNOG" id="KOG4356">
    <property type="taxonomic scope" value="Eukaryota"/>
</dbReference>
<proteinExistence type="inferred from homology"/>
<dbReference type="EMBL" id="AMQM01000676">
    <property type="status" value="NOT_ANNOTATED_CDS"/>
    <property type="molecule type" value="Genomic_DNA"/>
</dbReference>
<keyword evidence="7" id="KW-1185">Reference proteome</keyword>
<feature type="domain" description="PIH1D1/2/3 CS-like" evidence="4">
    <location>
        <begin position="259"/>
        <end position="360"/>
    </location>
</feature>
<dbReference type="InterPro" id="IPR041442">
    <property type="entry name" value="PIH1D1/2/3_CS-like"/>
</dbReference>
<feature type="region of interest" description="Disordered" evidence="2">
    <location>
        <begin position="205"/>
        <end position="253"/>
    </location>
</feature>